<evidence type="ECO:0008006" key="3">
    <source>
        <dbReference type="Google" id="ProtNLM"/>
    </source>
</evidence>
<dbReference type="InterPro" id="IPR032675">
    <property type="entry name" value="LRR_dom_sf"/>
</dbReference>
<keyword evidence="2" id="KW-1185">Reference proteome</keyword>
<proteinExistence type="predicted"/>
<evidence type="ECO:0000313" key="1">
    <source>
        <dbReference type="EMBL" id="GAT51385.1"/>
    </source>
</evidence>
<gene>
    <name evidence="1" type="ORF">MCHLO_08531</name>
</gene>
<dbReference type="Proteomes" id="UP000815677">
    <property type="component" value="Unassembled WGS sequence"/>
</dbReference>
<protein>
    <recommendedName>
        <fullName evidence="3">F-box domain-containing protein</fullName>
    </recommendedName>
</protein>
<reference evidence="1" key="1">
    <citation type="submission" date="2014-09" db="EMBL/GenBank/DDBJ databases">
        <title>Genome sequence of the luminous mushroom Mycena chlorophos for searching fungal bioluminescence genes.</title>
        <authorList>
            <person name="Tanaka Y."/>
            <person name="Kasuga D."/>
            <person name="Oba Y."/>
            <person name="Hase S."/>
            <person name="Sato K."/>
            <person name="Oba Y."/>
            <person name="Sakakibara Y."/>
        </authorList>
    </citation>
    <scope>NUCLEOTIDE SEQUENCE</scope>
</reference>
<organism evidence="1 2">
    <name type="scientific">Mycena chlorophos</name>
    <name type="common">Agaric fungus</name>
    <name type="synonym">Agaricus chlorophos</name>
    <dbReference type="NCBI Taxonomy" id="658473"/>
    <lineage>
        <taxon>Eukaryota</taxon>
        <taxon>Fungi</taxon>
        <taxon>Dikarya</taxon>
        <taxon>Basidiomycota</taxon>
        <taxon>Agaricomycotina</taxon>
        <taxon>Agaricomycetes</taxon>
        <taxon>Agaricomycetidae</taxon>
        <taxon>Agaricales</taxon>
        <taxon>Marasmiineae</taxon>
        <taxon>Mycenaceae</taxon>
        <taxon>Mycena</taxon>
    </lineage>
</organism>
<dbReference type="EMBL" id="DF847199">
    <property type="protein sequence ID" value="GAT51385.1"/>
    <property type="molecule type" value="Genomic_DNA"/>
</dbReference>
<evidence type="ECO:0000313" key="2">
    <source>
        <dbReference type="Proteomes" id="UP000815677"/>
    </source>
</evidence>
<dbReference type="Gene3D" id="3.80.10.10">
    <property type="entry name" value="Ribonuclease Inhibitor"/>
    <property type="match status" value="1"/>
</dbReference>
<accession>A0ABQ0LJZ9</accession>
<sequence length="569" mass="64083">MTARQAFDALGLPDVHFQAKPPDALLALSTNNDLPQEHDVPPIRAFLATAEQELASCPPGGVKKALKRRLAGYRAALSPIRRLPPEVLGEIFLFVVQDVRHGCIRTIGGEYRVPGPPWRLAMVCRSWRASALSFSQLWSSIMLFFPPFPYADIRTIRTYFPIEGIRKQIERSGDAPLHVAVQLSLPDSEHHIKLFDLVLKQSSRITKLTLGWDQSWPQRSVMDCLRRVKDQLARLRDVELRPADDVDVDGYDGYNGYGSGYENEPQYSRVPLNWAQLTRLRVCLSVPADFEVVRLAAQSLIECTLEIRESNFELGIIPLGNPDLSLPHLQRLSVLFCGSDEPEDERNEITADESMLRGFVAHNLEYLSLVNVSPITASDLLQRSQCDLLGLRLHVDDNDFGRNSARAVDILRQLPGLRKLEVSVVVIEGEDSEYGARSRSESKSGLSYLLAALTHHNDNEALCPKLETLRIQRVMPHFTIPRFDWDSEDEDDEDRDADTSASWSPRDVEALQAMVRSRSALKYVSVRMRMVDGSVGEGLRAEFERMKGSGVVVRYEETDWIGLGLDVLK</sequence>
<name>A0ABQ0LJZ9_MYCCL</name>